<keyword evidence="5" id="KW-1185">Reference proteome</keyword>
<dbReference type="Gene3D" id="3.40.50.2300">
    <property type="match status" value="1"/>
</dbReference>
<dbReference type="SUPFAM" id="SSF52172">
    <property type="entry name" value="CheY-like"/>
    <property type="match status" value="1"/>
</dbReference>
<evidence type="ECO:0000256" key="1">
    <source>
        <dbReference type="ARBA" id="ARBA00022553"/>
    </source>
</evidence>
<proteinExistence type="predicted"/>
<dbReference type="RefSeq" id="WP_138238909.1">
    <property type="nucleotide sequence ID" value="NZ_VBRY01000004.1"/>
</dbReference>
<evidence type="ECO:0000313" key="4">
    <source>
        <dbReference type="EMBL" id="TLS68014.1"/>
    </source>
</evidence>
<dbReference type="InterPro" id="IPR011006">
    <property type="entry name" value="CheY-like_superfamily"/>
</dbReference>
<evidence type="ECO:0000256" key="2">
    <source>
        <dbReference type="PROSITE-ProRule" id="PRU00169"/>
    </source>
</evidence>
<feature type="modified residue" description="4-aspartylphosphate" evidence="2">
    <location>
        <position position="54"/>
    </location>
</feature>
<feature type="domain" description="Response regulatory" evidence="3">
    <location>
        <begin position="2"/>
        <end position="121"/>
    </location>
</feature>
<dbReference type="AlphaFoldDB" id="A0A5R9GYJ3"/>
<dbReference type="PANTHER" id="PTHR44591:SF25">
    <property type="entry name" value="CHEMOTAXIS TWO-COMPONENT RESPONSE REGULATOR"/>
    <property type="match status" value="1"/>
</dbReference>
<dbReference type="Pfam" id="PF00072">
    <property type="entry name" value="Response_reg"/>
    <property type="match status" value="1"/>
</dbReference>
<dbReference type="PROSITE" id="PS50110">
    <property type="entry name" value="RESPONSE_REGULATORY"/>
    <property type="match status" value="1"/>
</dbReference>
<dbReference type="PANTHER" id="PTHR44591">
    <property type="entry name" value="STRESS RESPONSE REGULATOR PROTEIN 1"/>
    <property type="match status" value="1"/>
</dbReference>
<evidence type="ECO:0000313" key="5">
    <source>
        <dbReference type="Proteomes" id="UP000306585"/>
    </source>
</evidence>
<dbReference type="GO" id="GO:0000160">
    <property type="term" value="P:phosphorelay signal transduction system"/>
    <property type="evidence" value="ECO:0007669"/>
    <property type="project" value="InterPro"/>
</dbReference>
<keyword evidence="1 2" id="KW-0597">Phosphoprotein</keyword>
<sequence>MKVLVVEDSPTILMTMKVMLTSMGFEVDTAESAEDAMALLQADPVAVYDLIITDLHMPGDNGITLIRKVKALPGFEGVPILILTAETEKHERASARQAGAAGWLVKPVPHARLLDVIRIVLPTFPG</sequence>
<evidence type="ECO:0000259" key="3">
    <source>
        <dbReference type="PROSITE" id="PS50110"/>
    </source>
</evidence>
<dbReference type="Proteomes" id="UP000306585">
    <property type="component" value="Unassembled WGS sequence"/>
</dbReference>
<dbReference type="SMART" id="SM00448">
    <property type="entry name" value="REC"/>
    <property type="match status" value="1"/>
</dbReference>
<dbReference type="OrthoDB" id="5298141at2"/>
<reference evidence="4 5" key="1">
    <citation type="journal article" date="2019" name="Appl. Environ. Microbiol.">
        <title>Environmental Evidence and Genomic Insight of Iron-oxidizing Bacteria Preference Towards More Corrosion Resistant Stainless Steel at Higher Salinities.</title>
        <authorList>
            <person name="Garrison C.E."/>
            <person name="Price K.A."/>
            <person name="Field E.K."/>
        </authorList>
    </citation>
    <scope>NUCLEOTIDE SEQUENCE [LARGE SCALE GENOMIC DNA]</scope>
    <source>
        <strain evidence="4 5">P3</strain>
    </source>
</reference>
<organism evidence="4 5">
    <name type="scientific">Mariprofundus erugo</name>
    <dbReference type="NCBI Taxonomy" id="2528639"/>
    <lineage>
        <taxon>Bacteria</taxon>
        <taxon>Pseudomonadati</taxon>
        <taxon>Pseudomonadota</taxon>
        <taxon>Candidatius Mariprofundia</taxon>
        <taxon>Mariprofundales</taxon>
        <taxon>Mariprofundaceae</taxon>
        <taxon>Mariprofundus</taxon>
    </lineage>
</organism>
<comment type="caution">
    <text evidence="4">The sequence shown here is derived from an EMBL/GenBank/DDBJ whole genome shotgun (WGS) entry which is preliminary data.</text>
</comment>
<dbReference type="EMBL" id="VBRY01000004">
    <property type="protein sequence ID" value="TLS68014.1"/>
    <property type="molecule type" value="Genomic_DNA"/>
</dbReference>
<dbReference type="InterPro" id="IPR050595">
    <property type="entry name" value="Bact_response_regulator"/>
</dbReference>
<protein>
    <submittedName>
        <fullName evidence="4">Response regulator</fullName>
    </submittedName>
</protein>
<name>A0A5R9GYJ3_9PROT</name>
<gene>
    <name evidence="4" type="ORF">FEF65_05775</name>
</gene>
<dbReference type="InterPro" id="IPR001789">
    <property type="entry name" value="Sig_transdc_resp-reg_receiver"/>
</dbReference>
<accession>A0A5R9GYJ3</accession>